<sequence length="272" mass="29812">MYLSRLFAVAVSLIAPVAALSHEFWIEPLKYQVDSGETLQANFKNGQLFEGNSLSFFDRSSARFEMIVDGNVQALTPRAGDSPAFDVIAPERDALVTVVHETTASKLTYSEWEKFLKFAEHKDFTNAAADHAAAGWPQDKFRESYTRHAKALIAVGNGEGADEAVGMETEFVAITNPYASTFDNNMKVLVLYKGKPRADAQVEVFDRSPDDSVTVTLHRTDADGMAVVPVTPGHSYLFDAVVLRPVADPVEGPNPLVWETLWAALTFAVPAK</sequence>
<dbReference type="EMBL" id="JACIFU010000002">
    <property type="protein sequence ID" value="MBB4173749.1"/>
    <property type="molecule type" value="Genomic_DNA"/>
</dbReference>
<reference evidence="2 3" key="1">
    <citation type="submission" date="2020-08" db="EMBL/GenBank/DDBJ databases">
        <title>Genomic Encyclopedia of Type Strains, Phase IV (KMG-IV): sequencing the most valuable type-strain genomes for metagenomic binning, comparative biology and taxonomic classification.</title>
        <authorList>
            <person name="Goeker M."/>
        </authorList>
    </citation>
    <scope>NUCLEOTIDE SEQUENCE [LARGE SCALE GENOMIC DNA]</scope>
    <source>
        <strain evidence="2 3">DSM 101015</strain>
    </source>
</reference>
<evidence type="ECO:0000313" key="3">
    <source>
        <dbReference type="Proteomes" id="UP000565745"/>
    </source>
</evidence>
<accession>A0A7W6M793</accession>
<keyword evidence="1" id="KW-0732">Signal</keyword>
<evidence type="ECO:0000313" key="2">
    <source>
        <dbReference type="EMBL" id="MBB4173749.1"/>
    </source>
</evidence>
<feature type="signal peptide" evidence="1">
    <location>
        <begin position="1"/>
        <end position="21"/>
    </location>
</feature>
<protein>
    <submittedName>
        <fullName evidence="2">Putative GH25 family protein</fullName>
    </submittedName>
</protein>
<name>A0A7W6M793_9RHOB</name>
<organism evidence="2 3">
    <name type="scientific">Sulfitobacter noctilucicola</name>
    <dbReference type="NCBI Taxonomy" id="1342301"/>
    <lineage>
        <taxon>Bacteria</taxon>
        <taxon>Pseudomonadati</taxon>
        <taxon>Pseudomonadota</taxon>
        <taxon>Alphaproteobacteria</taxon>
        <taxon>Rhodobacterales</taxon>
        <taxon>Roseobacteraceae</taxon>
        <taxon>Sulfitobacter</taxon>
    </lineage>
</organism>
<dbReference type="Pfam" id="PF10670">
    <property type="entry name" value="DUF4198"/>
    <property type="match status" value="1"/>
</dbReference>
<feature type="chain" id="PRO_5031130759" evidence="1">
    <location>
        <begin position="22"/>
        <end position="272"/>
    </location>
</feature>
<evidence type="ECO:0000256" key="1">
    <source>
        <dbReference type="SAM" id="SignalP"/>
    </source>
</evidence>
<dbReference type="InterPro" id="IPR019613">
    <property type="entry name" value="DUF4198"/>
</dbReference>
<dbReference type="Proteomes" id="UP000565745">
    <property type="component" value="Unassembled WGS sequence"/>
</dbReference>
<proteinExistence type="predicted"/>
<dbReference type="AlphaFoldDB" id="A0A7W6M793"/>
<dbReference type="RefSeq" id="WP_025057429.1">
    <property type="nucleotide sequence ID" value="NZ_JACIFU010000002.1"/>
</dbReference>
<dbReference type="OrthoDB" id="581894at2"/>
<keyword evidence="3" id="KW-1185">Reference proteome</keyword>
<gene>
    <name evidence="2" type="ORF">GGR93_001522</name>
</gene>
<comment type="caution">
    <text evidence="2">The sequence shown here is derived from an EMBL/GenBank/DDBJ whole genome shotgun (WGS) entry which is preliminary data.</text>
</comment>